<evidence type="ECO:0000313" key="1">
    <source>
        <dbReference type="EMBL" id="KKM67833.1"/>
    </source>
</evidence>
<feature type="non-terminal residue" evidence="1">
    <location>
        <position position="46"/>
    </location>
</feature>
<dbReference type="EMBL" id="LAZR01010279">
    <property type="protein sequence ID" value="KKM67833.1"/>
    <property type="molecule type" value="Genomic_DNA"/>
</dbReference>
<name>A0A0F9JE17_9ZZZZ</name>
<dbReference type="AlphaFoldDB" id="A0A0F9JE17"/>
<protein>
    <submittedName>
        <fullName evidence="1">Uncharacterized protein</fullName>
    </submittedName>
</protein>
<reference evidence="1" key="1">
    <citation type="journal article" date="2015" name="Nature">
        <title>Complex archaea that bridge the gap between prokaryotes and eukaryotes.</title>
        <authorList>
            <person name="Spang A."/>
            <person name="Saw J.H."/>
            <person name="Jorgensen S.L."/>
            <person name="Zaremba-Niedzwiedzka K."/>
            <person name="Martijn J."/>
            <person name="Lind A.E."/>
            <person name="van Eijk R."/>
            <person name="Schleper C."/>
            <person name="Guy L."/>
            <person name="Ettema T.J."/>
        </authorList>
    </citation>
    <scope>NUCLEOTIDE SEQUENCE</scope>
</reference>
<comment type="caution">
    <text evidence="1">The sequence shown here is derived from an EMBL/GenBank/DDBJ whole genome shotgun (WGS) entry which is preliminary data.</text>
</comment>
<proteinExistence type="predicted"/>
<accession>A0A0F9JE17</accession>
<sequence>MGDSTDFEFEDSENFKKGDESISIKTIILRQVHKCMLEGSKEMTQG</sequence>
<organism evidence="1">
    <name type="scientific">marine sediment metagenome</name>
    <dbReference type="NCBI Taxonomy" id="412755"/>
    <lineage>
        <taxon>unclassified sequences</taxon>
        <taxon>metagenomes</taxon>
        <taxon>ecological metagenomes</taxon>
    </lineage>
</organism>
<gene>
    <name evidence="1" type="ORF">LCGC14_1467070</name>
</gene>